<accession>A0A8J8TBF8</accession>
<comment type="caution">
    <text evidence="6">The sequence shown here is derived from an EMBL/GenBank/DDBJ whole genome shotgun (WGS) entry which is preliminary data.</text>
</comment>
<dbReference type="InterPro" id="IPR027417">
    <property type="entry name" value="P-loop_NTPase"/>
</dbReference>
<gene>
    <name evidence="6" type="ORF">EGH24_06930</name>
</gene>
<name>A0A8J8TBF8_9EURY</name>
<dbReference type="GO" id="GO:0016887">
    <property type="term" value="F:ATP hydrolysis activity"/>
    <property type="evidence" value="ECO:0007669"/>
    <property type="project" value="InterPro"/>
</dbReference>
<dbReference type="RefSeq" id="WP_142979449.1">
    <property type="nucleotide sequence ID" value="NZ_RKLU01000003.1"/>
</dbReference>
<evidence type="ECO:0000256" key="2">
    <source>
        <dbReference type="ARBA" id="ARBA00022448"/>
    </source>
</evidence>
<dbReference type="GO" id="GO:0005524">
    <property type="term" value="F:ATP binding"/>
    <property type="evidence" value="ECO:0007669"/>
    <property type="project" value="UniProtKB-KW"/>
</dbReference>
<dbReference type="EMBL" id="RKLU01000003">
    <property type="protein sequence ID" value="TQQ80887.1"/>
    <property type="molecule type" value="Genomic_DNA"/>
</dbReference>
<dbReference type="InterPro" id="IPR017871">
    <property type="entry name" value="ABC_transporter-like_CS"/>
</dbReference>
<dbReference type="SMART" id="SM00382">
    <property type="entry name" value="AAA"/>
    <property type="match status" value="1"/>
</dbReference>
<feature type="domain" description="ABC transporter" evidence="5">
    <location>
        <begin position="4"/>
        <end position="231"/>
    </location>
</feature>
<evidence type="ECO:0000259" key="5">
    <source>
        <dbReference type="PROSITE" id="PS50893"/>
    </source>
</evidence>
<dbReference type="InterPro" id="IPR003593">
    <property type="entry name" value="AAA+_ATPase"/>
</dbReference>
<evidence type="ECO:0000313" key="6">
    <source>
        <dbReference type="EMBL" id="TQQ80887.1"/>
    </source>
</evidence>
<protein>
    <submittedName>
        <fullName evidence="6">ABC transporter ATP-binding protein</fullName>
    </submittedName>
</protein>
<evidence type="ECO:0000256" key="4">
    <source>
        <dbReference type="ARBA" id="ARBA00022840"/>
    </source>
</evidence>
<dbReference type="AlphaFoldDB" id="A0A8J8TBF8"/>
<reference evidence="6" key="1">
    <citation type="submission" date="2019-02" db="EMBL/GenBank/DDBJ databases">
        <title>Halonotius sp. a new haloarchaeum isolated from saline soil.</title>
        <authorList>
            <person name="Duran-Viseras A."/>
            <person name="Sanchez-Porro C."/>
            <person name="Ventosa A."/>
        </authorList>
    </citation>
    <scope>NUCLEOTIDE SEQUENCE</scope>
    <source>
        <strain evidence="6">F15B</strain>
    </source>
</reference>
<proteinExistence type="inferred from homology"/>
<evidence type="ECO:0000313" key="7">
    <source>
        <dbReference type="Proteomes" id="UP000705823"/>
    </source>
</evidence>
<dbReference type="CDD" id="cd03230">
    <property type="entry name" value="ABC_DR_subfamily_A"/>
    <property type="match status" value="1"/>
</dbReference>
<evidence type="ECO:0000256" key="1">
    <source>
        <dbReference type="ARBA" id="ARBA00005417"/>
    </source>
</evidence>
<dbReference type="PROSITE" id="PS50893">
    <property type="entry name" value="ABC_TRANSPORTER_2"/>
    <property type="match status" value="1"/>
</dbReference>
<evidence type="ECO:0000256" key="3">
    <source>
        <dbReference type="ARBA" id="ARBA00022741"/>
    </source>
</evidence>
<organism evidence="6 7">
    <name type="scientific">Halonotius terrestris</name>
    <dbReference type="NCBI Taxonomy" id="2487750"/>
    <lineage>
        <taxon>Archaea</taxon>
        <taxon>Methanobacteriati</taxon>
        <taxon>Methanobacteriota</taxon>
        <taxon>Stenosarchaea group</taxon>
        <taxon>Halobacteria</taxon>
        <taxon>Halobacteriales</taxon>
        <taxon>Haloferacaceae</taxon>
        <taxon>Halonotius</taxon>
    </lineage>
</organism>
<keyword evidence="7" id="KW-1185">Reference proteome</keyword>
<comment type="similarity">
    <text evidence="1">Belongs to the ABC transporter superfamily.</text>
</comment>
<keyword evidence="2" id="KW-0813">Transport</keyword>
<dbReference type="SUPFAM" id="SSF52540">
    <property type="entry name" value="P-loop containing nucleoside triphosphate hydrolases"/>
    <property type="match status" value="1"/>
</dbReference>
<keyword evidence="3" id="KW-0547">Nucleotide-binding</keyword>
<dbReference type="PANTHER" id="PTHR43335:SF4">
    <property type="entry name" value="ABC TRANSPORTER, ATP-BINDING PROTEIN"/>
    <property type="match status" value="1"/>
</dbReference>
<dbReference type="InterPro" id="IPR003439">
    <property type="entry name" value="ABC_transporter-like_ATP-bd"/>
</dbReference>
<sequence length="304" mass="32326">MAMIETRNLTKHYGDEQAVQGIDLTVEEGSIHGFVGPNGAGKSTTMGMLVGNITPTVGEATIGGEPAGTHAARERIGFAPQDPVFYDSMTADQYLKYIGTVAGVEGSVAERVDELLEWLSLADATNQPIGGYSGGMKRRLNLAQAMINDPDLLILDEPTAELDPQGRSAIIDALQRLTEEGKTVFVSSHILAELEQFIETVTVINDGQLLMTGPLEEVWESVETAYIVESTDDDRLGELLATHEAVSRTEPADDGGLTVWTDDPEAFATALPAVAGDAGLGLYSIERAGGLEEAFLEMIDEGGA</sequence>
<keyword evidence="4 6" id="KW-0067">ATP-binding</keyword>
<dbReference type="Proteomes" id="UP000705823">
    <property type="component" value="Unassembled WGS sequence"/>
</dbReference>
<dbReference type="PANTHER" id="PTHR43335">
    <property type="entry name" value="ABC TRANSPORTER, ATP-BINDING PROTEIN"/>
    <property type="match status" value="1"/>
</dbReference>
<dbReference type="Gene3D" id="3.40.50.300">
    <property type="entry name" value="P-loop containing nucleotide triphosphate hydrolases"/>
    <property type="match status" value="1"/>
</dbReference>
<dbReference type="OrthoDB" id="87732at2157"/>
<dbReference type="PROSITE" id="PS00211">
    <property type="entry name" value="ABC_TRANSPORTER_1"/>
    <property type="match status" value="1"/>
</dbReference>
<dbReference type="Pfam" id="PF00005">
    <property type="entry name" value="ABC_tran"/>
    <property type="match status" value="1"/>
</dbReference>